<feature type="compositionally biased region" description="Acidic residues" evidence="1">
    <location>
        <begin position="590"/>
        <end position="609"/>
    </location>
</feature>
<evidence type="ECO:0000256" key="1">
    <source>
        <dbReference type="SAM" id="MobiDB-lite"/>
    </source>
</evidence>
<feature type="compositionally biased region" description="Low complexity" evidence="1">
    <location>
        <begin position="1"/>
        <end position="18"/>
    </location>
</feature>
<dbReference type="GO" id="GO:0016020">
    <property type="term" value="C:membrane"/>
    <property type="evidence" value="ECO:0007669"/>
    <property type="project" value="InterPro"/>
</dbReference>
<accession>A0AAI8W0D2</accession>
<proteinExistence type="predicted"/>
<keyword evidence="4" id="KW-1185">Reference proteome</keyword>
<feature type="region of interest" description="Disordered" evidence="1">
    <location>
        <begin position="451"/>
        <end position="630"/>
    </location>
</feature>
<dbReference type="AlphaFoldDB" id="A0AAI8W0D2"/>
<dbReference type="PANTHER" id="PTHR23250">
    <property type="entry name" value="DYSFERLIN-RELATED"/>
    <property type="match status" value="1"/>
</dbReference>
<sequence length="648" mass="72908">MSGSDSASASLSRVPSPSKVKAEHFISLVDHTISRTPSIHTDTERYDSDTPLASAAAPPGLYHKLTNNSLRQTVRSEYNKQKYAKYGQDRYHGQESSQQSVEDVGKDPAVGESTTAAQKSYLERAQTRARQLLKRKRTLGKGDADNTVVDVLYENQRGYFFFGIPKYSSASLLPMDPKPWQNGQFRTSAVDIRNAQVPDPSWEWAWKSWYVDMSRDVDEEGWEYSLAFVGPRAATFAWHGNHPWFHSFVRRRRWLRMRRRKDSKHHTKEKSHEMAEDYFTIHPRTMRPGSPSEGASSTFAQALNKLRDPVVDIEKMEISNIGDLFLALRKSTVDREKIHAIKKFIDEGGEELQYLSDRMGDIMGTLMFQSSRRQLLSDLMSLHEDAHKTQKELAAHEHEDDDAKQADHDRSKRRAENLLKAVYSADALVKKLEFWSDIKEIGDATTAAEMAEEGHDLPSFKNKQEPSAAANGGTEHLLNGKDDGNKTAYETAVEAPTKKHTGFSFETESKKSKGKGKMTDADSELDRYTTASEAPSEMTSKSKTKGKGKALGLDGVAEEEGEERMVHKLTGTRGDRRSVQIVDPVSEDMNGGDDDEEGFYDADEADSDEYSPRSLVDRGEAKTPDSIAGFMKEIRKPKNWAEQAFGGW</sequence>
<reference evidence="3" key="1">
    <citation type="submission" date="2023-11" db="EMBL/GenBank/DDBJ databases">
        <authorList>
            <person name="Alioto T."/>
            <person name="Alioto T."/>
            <person name="Gomez Garrido J."/>
        </authorList>
    </citation>
    <scope>NUCLEOTIDE SEQUENCE</scope>
</reference>
<evidence type="ECO:0000313" key="4">
    <source>
        <dbReference type="Proteomes" id="UP001296104"/>
    </source>
</evidence>
<feature type="region of interest" description="Disordered" evidence="1">
    <location>
        <begin position="87"/>
        <end position="115"/>
    </location>
</feature>
<comment type="caution">
    <text evidence="3">The sequence shown here is derived from an EMBL/GenBank/DDBJ whole genome shotgun (WGS) entry which is preliminary data.</text>
</comment>
<dbReference type="InterPro" id="IPR006614">
    <property type="entry name" value="Peroxin/Ferlin"/>
</dbReference>
<feature type="region of interest" description="Disordered" evidence="1">
    <location>
        <begin position="1"/>
        <end position="63"/>
    </location>
</feature>
<dbReference type="PANTHER" id="PTHR23250:SF1">
    <property type="entry name" value="TECTONIN BETA-PROPELLER REPEAT-CONTAINING PROTEIN 1"/>
    <property type="match status" value="1"/>
</dbReference>
<evidence type="ECO:0000259" key="2">
    <source>
        <dbReference type="SMART" id="SM00694"/>
    </source>
</evidence>
<dbReference type="Proteomes" id="UP001296104">
    <property type="component" value="Unassembled WGS sequence"/>
</dbReference>
<gene>
    <name evidence="3" type="ORF">LECACI_7A000061</name>
</gene>
<feature type="compositionally biased region" description="Basic and acidic residues" evidence="1">
    <location>
        <begin position="452"/>
        <end position="464"/>
    </location>
</feature>
<feature type="region of interest" description="Disordered" evidence="1">
    <location>
        <begin position="386"/>
        <end position="411"/>
    </location>
</feature>
<dbReference type="SMART" id="SM00694">
    <property type="entry name" value="DysFC"/>
    <property type="match status" value="1"/>
</dbReference>
<evidence type="ECO:0000313" key="3">
    <source>
        <dbReference type="EMBL" id="CAK3739400.1"/>
    </source>
</evidence>
<feature type="compositionally biased region" description="Basic and acidic residues" evidence="1">
    <location>
        <begin position="507"/>
        <end position="527"/>
    </location>
</feature>
<dbReference type="EMBL" id="CAVMBE010000001">
    <property type="protein sequence ID" value="CAK3739400.1"/>
    <property type="molecule type" value="Genomic_DNA"/>
</dbReference>
<dbReference type="InterPro" id="IPR051513">
    <property type="entry name" value="Tectonin_beta-prop"/>
</dbReference>
<protein>
    <submittedName>
        <fullName evidence="3">Meiotically up-regulated 65</fullName>
    </submittedName>
</protein>
<organism evidence="3 4">
    <name type="scientific">Lecanosticta acicola</name>
    <dbReference type="NCBI Taxonomy" id="111012"/>
    <lineage>
        <taxon>Eukaryota</taxon>
        <taxon>Fungi</taxon>
        <taxon>Dikarya</taxon>
        <taxon>Ascomycota</taxon>
        <taxon>Pezizomycotina</taxon>
        <taxon>Dothideomycetes</taxon>
        <taxon>Dothideomycetidae</taxon>
        <taxon>Mycosphaerellales</taxon>
        <taxon>Mycosphaerellaceae</taxon>
        <taxon>Lecanosticta</taxon>
    </lineage>
</organism>
<name>A0AAI8W0D2_9PEZI</name>
<feature type="domain" description="Peroxin/Ferlin" evidence="2">
    <location>
        <begin position="221"/>
        <end position="261"/>
    </location>
</feature>